<keyword evidence="3" id="KW-1185">Reference proteome</keyword>
<dbReference type="OrthoDB" id="2286148at2759"/>
<dbReference type="CDD" id="cd03714">
    <property type="entry name" value="RT_DIRS1"/>
    <property type="match status" value="1"/>
</dbReference>
<proteinExistence type="predicted"/>
<evidence type="ECO:0000259" key="1">
    <source>
        <dbReference type="PROSITE" id="PS50878"/>
    </source>
</evidence>
<dbReference type="EMBL" id="LN729400">
    <property type="protein sequence ID" value="CEP13171.1"/>
    <property type="molecule type" value="Genomic_DNA"/>
</dbReference>
<dbReference type="InterPro" id="IPR043502">
    <property type="entry name" value="DNA/RNA_pol_sf"/>
</dbReference>
<reference evidence="2 3" key="1">
    <citation type="submission" date="2014-09" db="EMBL/GenBank/DDBJ databases">
        <authorList>
            <person name="Ellenberger Sabrina"/>
        </authorList>
    </citation>
    <scope>NUCLEOTIDE SEQUENCE [LARGE SCALE GENOMIC DNA]</scope>
    <source>
        <strain evidence="2 3">CBS 412.66</strain>
    </source>
</reference>
<dbReference type="InterPro" id="IPR052055">
    <property type="entry name" value="Hepadnavirus_pol/RT"/>
</dbReference>
<dbReference type="SUPFAM" id="SSF56672">
    <property type="entry name" value="DNA/RNA polymerases"/>
    <property type="match status" value="1"/>
</dbReference>
<dbReference type="Proteomes" id="UP000054107">
    <property type="component" value="Unassembled WGS sequence"/>
</dbReference>
<dbReference type="STRING" id="35722.A0A0B7NDY8"/>
<dbReference type="PROSITE" id="PS50878">
    <property type="entry name" value="RT_POL"/>
    <property type="match status" value="1"/>
</dbReference>
<feature type="domain" description="Reverse transcriptase" evidence="1">
    <location>
        <begin position="1"/>
        <end position="168"/>
    </location>
</feature>
<dbReference type="PANTHER" id="PTHR33050">
    <property type="entry name" value="REVERSE TRANSCRIPTASE DOMAIN-CONTAINING PROTEIN"/>
    <property type="match status" value="1"/>
</dbReference>
<dbReference type="Gene3D" id="3.10.10.10">
    <property type="entry name" value="HIV Type 1 Reverse Transcriptase, subunit A, domain 1"/>
    <property type="match status" value="1"/>
</dbReference>
<dbReference type="PANTHER" id="PTHR33050:SF7">
    <property type="entry name" value="RIBONUCLEASE H"/>
    <property type="match status" value="1"/>
</dbReference>
<organism evidence="2 3">
    <name type="scientific">Parasitella parasitica</name>
    <dbReference type="NCBI Taxonomy" id="35722"/>
    <lineage>
        <taxon>Eukaryota</taxon>
        <taxon>Fungi</taxon>
        <taxon>Fungi incertae sedis</taxon>
        <taxon>Mucoromycota</taxon>
        <taxon>Mucoromycotina</taxon>
        <taxon>Mucoromycetes</taxon>
        <taxon>Mucorales</taxon>
        <taxon>Mucorineae</taxon>
        <taxon>Mucoraceae</taxon>
        <taxon>Parasitella</taxon>
    </lineage>
</organism>
<accession>A0A0B7NDY8</accession>
<gene>
    <name evidence="2" type="primary">PARPA_07220.1 scaffold 26858</name>
</gene>
<sequence>MFVIPKKDGGHTPSLQSQTTRPVYAWSSLQNGHVTGSITNDSSKRLHLVSIDLSDAFLHTDLHSESRRFLRLKWKGQVYQYRTIAFGLASSLYVFTKVCRPILEHLRSQDIRISAYLDDWFLVADNKKLALQQSQMVVSLLQQLGWIVNLKKSVLTPTQQLEHVGFVLDTRKMTAALPLEETARYTTIDPASFGQARPSTSSTARAFYFVSYNPFSQCEYLCQNVKECFIQFSQSSLLM</sequence>
<protein>
    <recommendedName>
        <fullName evidence="1">Reverse transcriptase domain-containing protein</fullName>
    </recommendedName>
</protein>
<dbReference type="InterPro" id="IPR043128">
    <property type="entry name" value="Rev_trsase/Diguanyl_cyclase"/>
</dbReference>
<name>A0A0B7NDY8_9FUNG</name>
<dbReference type="Pfam" id="PF00078">
    <property type="entry name" value="RVT_1"/>
    <property type="match status" value="1"/>
</dbReference>
<dbReference type="InterPro" id="IPR000477">
    <property type="entry name" value="RT_dom"/>
</dbReference>
<dbReference type="Gene3D" id="3.30.70.270">
    <property type="match status" value="1"/>
</dbReference>
<evidence type="ECO:0000313" key="2">
    <source>
        <dbReference type="EMBL" id="CEP13171.1"/>
    </source>
</evidence>
<dbReference type="AlphaFoldDB" id="A0A0B7NDY8"/>
<evidence type="ECO:0000313" key="3">
    <source>
        <dbReference type="Proteomes" id="UP000054107"/>
    </source>
</evidence>